<gene>
    <name evidence="1" type="ORF">C4541_08520</name>
</gene>
<comment type="caution">
    <text evidence="1">The sequence shown here is derived from an EMBL/GenBank/DDBJ whole genome shotgun (WGS) entry which is preliminary data.</text>
</comment>
<evidence type="ECO:0000313" key="1">
    <source>
        <dbReference type="EMBL" id="RJP58064.1"/>
    </source>
</evidence>
<accession>A0A3A4QWB0</accession>
<dbReference type="EMBL" id="QZJZ01000071">
    <property type="protein sequence ID" value="RJP58064.1"/>
    <property type="molecule type" value="Genomic_DNA"/>
</dbReference>
<dbReference type="AlphaFoldDB" id="A0A3A4QWB0"/>
<proteinExistence type="predicted"/>
<evidence type="ECO:0000313" key="2">
    <source>
        <dbReference type="Proteomes" id="UP000266426"/>
    </source>
</evidence>
<name>A0A3A4QWB0_9BACT</name>
<protein>
    <submittedName>
        <fullName evidence="1">Uncharacterized protein</fullName>
    </submittedName>
</protein>
<organism evidence="1 2">
    <name type="scientific">Candidatus Auribacter fodinae</name>
    <dbReference type="NCBI Taxonomy" id="2093366"/>
    <lineage>
        <taxon>Bacteria</taxon>
        <taxon>Pseudomonadati</taxon>
        <taxon>Candidatus Auribacterota</taxon>
        <taxon>Candidatus Auribacteria</taxon>
        <taxon>Candidatus Auribacterales</taxon>
        <taxon>Candidatus Auribacteraceae</taxon>
        <taxon>Candidatus Auribacter</taxon>
    </lineage>
</organism>
<sequence>MGKILSKFESLNRIVKLLYIIYKIAYFVNIFKNKSDTSLNCFSAIDYVFNYTEESSTNKKSSLWLPK</sequence>
<dbReference type="Proteomes" id="UP000266426">
    <property type="component" value="Unassembled WGS sequence"/>
</dbReference>
<reference evidence="1 2" key="1">
    <citation type="journal article" date="2017" name="ISME J.">
        <title>Energy and carbon metabolisms in a deep terrestrial subsurface fluid microbial community.</title>
        <authorList>
            <person name="Momper L."/>
            <person name="Jungbluth S.P."/>
            <person name="Lee M.D."/>
            <person name="Amend J.P."/>
        </authorList>
    </citation>
    <scope>NUCLEOTIDE SEQUENCE [LARGE SCALE GENOMIC DNA]</scope>
    <source>
        <strain evidence="1">SURF_26</strain>
    </source>
</reference>